<organism evidence="2 3">
    <name type="scientific">Paenibacillus solani</name>
    <dbReference type="NCBI Taxonomy" id="1705565"/>
    <lineage>
        <taxon>Bacteria</taxon>
        <taxon>Bacillati</taxon>
        <taxon>Bacillota</taxon>
        <taxon>Bacilli</taxon>
        <taxon>Bacillales</taxon>
        <taxon>Paenibacillaceae</taxon>
        <taxon>Paenibacillus</taxon>
    </lineage>
</organism>
<dbReference type="EMBL" id="LIUT01000001">
    <property type="protein sequence ID" value="KOR90586.1"/>
    <property type="molecule type" value="Genomic_DNA"/>
</dbReference>
<evidence type="ECO:0000256" key="1">
    <source>
        <dbReference type="SAM" id="MobiDB-lite"/>
    </source>
</evidence>
<accession>A0A0M1P7Z0</accession>
<feature type="compositionally biased region" description="Gly residues" evidence="1">
    <location>
        <begin position="1"/>
        <end position="15"/>
    </location>
</feature>
<feature type="region of interest" description="Disordered" evidence="1">
    <location>
        <begin position="1"/>
        <end position="37"/>
    </location>
</feature>
<proteinExistence type="predicted"/>
<dbReference type="PATRIC" id="fig|1705565.3.peg.2015"/>
<feature type="compositionally biased region" description="Polar residues" evidence="1">
    <location>
        <begin position="100"/>
        <end position="109"/>
    </location>
</feature>
<feature type="region of interest" description="Disordered" evidence="1">
    <location>
        <begin position="100"/>
        <end position="120"/>
    </location>
</feature>
<dbReference type="AlphaFoldDB" id="A0A0M1P7Z0"/>
<keyword evidence="3" id="KW-1185">Reference proteome</keyword>
<evidence type="ECO:0000313" key="3">
    <source>
        <dbReference type="Proteomes" id="UP000036932"/>
    </source>
</evidence>
<gene>
    <name evidence="2" type="ORF">AM231_00905</name>
</gene>
<name>A0A0M1P7Z0_9BACL</name>
<reference evidence="3" key="1">
    <citation type="submission" date="2015-08" db="EMBL/GenBank/DDBJ databases">
        <title>Genome sequencing project for genomic taxonomy and phylogenomics of Bacillus-like bacteria.</title>
        <authorList>
            <person name="Liu B."/>
            <person name="Wang J."/>
            <person name="Zhu Y."/>
            <person name="Liu G."/>
            <person name="Chen Q."/>
            <person name="Chen Z."/>
            <person name="Lan J."/>
            <person name="Che J."/>
            <person name="Ge C."/>
            <person name="Shi H."/>
            <person name="Pan Z."/>
            <person name="Liu X."/>
        </authorList>
    </citation>
    <scope>NUCLEOTIDE SEQUENCE [LARGE SCALE GENOMIC DNA]</scope>
    <source>
        <strain evidence="3">FJAT-22460</strain>
    </source>
</reference>
<dbReference type="Proteomes" id="UP000036932">
    <property type="component" value="Unassembled WGS sequence"/>
</dbReference>
<sequence>MGADGGKLEAGGTGGDVVTYRRVQGGEGTKSSQPRVQVNEDGTVTIPDKDTDLNISIDNGEHSNYFNNMRRGGNADIVEFDVPMWFDDFLKENTIPQLDYQTNPLNQGGTAPKLVDPTKPGNSFEVPAPWVEWIEEHATNARIKK</sequence>
<protein>
    <submittedName>
        <fullName evidence="2">Uncharacterized protein</fullName>
    </submittedName>
</protein>
<evidence type="ECO:0000313" key="2">
    <source>
        <dbReference type="EMBL" id="KOR90586.1"/>
    </source>
</evidence>
<comment type="caution">
    <text evidence="2">The sequence shown here is derived from an EMBL/GenBank/DDBJ whole genome shotgun (WGS) entry which is preliminary data.</text>
</comment>